<keyword evidence="3" id="KW-1185">Reference proteome</keyword>
<keyword evidence="1" id="KW-0472">Membrane</keyword>
<organism evidence="2 3">
    <name type="scientific">Galerina marginata (strain CBS 339.88)</name>
    <dbReference type="NCBI Taxonomy" id="685588"/>
    <lineage>
        <taxon>Eukaryota</taxon>
        <taxon>Fungi</taxon>
        <taxon>Dikarya</taxon>
        <taxon>Basidiomycota</taxon>
        <taxon>Agaricomycotina</taxon>
        <taxon>Agaricomycetes</taxon>
        <taxon>Agaricomycetidae</taxon>
        <taxon>Agaricales</taxon>
        <taxon>Agaricineae</taxon>
        <taxon>Strophariaceae</taxon>
        <taxon>Galerina</taxon>
    </lineage>
</organism>
<gene>
    <name evidence="2" type="ORF">GALMADRAFT_1030227</name>
</gene>
<keyword evidence="1" id="KW-0812">Transmembrane</keyword>
<reference evidence="3" key="1">
    <citation type="journal article" date="2014" name="Proc. Natl. Acad. Sci. U.S.A.">
        <title>Extensive sampling of basidiomycete genomes demonstrates inadequacy of the white-rot/brown-rot paradigm for wood decay fungi.</title>
        <authorList>
            <person name="Riley R."/>
            <person name="Salamov A.A."/>
            <person name="Brown D.W."/>
            <person name="Nagy L.G."/>
            <person name="Floudas D."/>
            <person name="Held B.W."/>
            <person name="Levasseur A."/>
            <person name="Lombard V."/>
            <person name="Morin E."/>
            <person name="Otillar R."/>
            <person name="Lindquist E.A."/>
            <person name="Sun H."/>
            <person name="LaButti K.M."/>
            <person name="Schmutz J."/>
            <person name="Jabbour D."/>
            <person name="Luo H."/>
            <person name="Baker S.E."/>
            <person name="Pisabarro A.G."/>
            <person name="Walton J.D."/>
            <person name="Blanchette R.A."/>
            <person name="Henrissat B."/>
            <person name="Martin F."/>
            <person name="Cullen D."/>
            <person name="Hibbett D.S."/>
            <person name="Grigoriev I.V."/>
        </authorList>
    </citation>
    <scope>NUCLEOTIDE SEQUENCE [LARGE SCALE GENOMIC DNA]</scope>
    <source>
        <strain evidence="3">CBS 339.88</strain>
    </source>
</reference>
<dbReference type="HOGENOM" id="CLU_2589919_0_0_1"/>
<sequence length="80" mass="9213">MGTAFRRRLSFKAFFALYRAVEVLCTVGYLASRTERMKKQLLRPRREDARTEHLCMKAGTYTAVSNGIVQDRPLITPAYL</sequence>
<dbReference type="Proteomes" id="UP000027222">
    <property type="component" value="Unassembled WGS sequence"/>
</dbReference>
<protein>
    <submittedName>
        <fullName evidence="2">Uncharacterized protein</fullName>
    </submittedName>
</protein>
<proteinExistence type="predicted"/>
<evidence type="ECO:0000313" key="2">
    <source>
        <dbReference type="EMBL" id="KDR68785.1"/>
    </source>
</evidence>
<dbReference type="EMBL" id="KL142406">
    <property type="protein sequence ID" value="KDR68785.1"/>
    <property type="molecule type" value="Genomic_DNA"/>
</dbReference>
<name>A0A067SCY0_GALM3</name>
<evidence type="ECO:0000313" key="3">
    <source>
        <dbReference type="Proteomes" id="UP000027222"/>
    </source>
</evidence>
<keyword evidence="1" id="KW-1133">Transmembrane helix</keyword>
<dbReference type="AlphaFoldDB" id="A0A067SCY0"/>
<evidence type="ECO:0000256" key="1">
    <source>
        <dbReference type="SAM" id="Phobius"/>
    </source>
</evidence>
<accession>A0A067SCY0</accession>
<feature type="transmembrane region" description="Helical" evidence="1">
    <location>
        <begin position="13"/>
        <end position="31"/>
    </location>
</feature>